<accession>A0A1I3CQN6</accession>
<dbReference type="STRING" id="442341.SAMN04487959_10934"/>
<dbReference type="InterPro" id="IPR047715">
    <property type="entry name" value="EboA_dom"/>
</dbReference>
<dbReference type="RefSeq" id="WP_092847090.1">
    <property type="nucleotide sequence ID" value="NZ_FOPY01000009.1"/>
</dbReference>
<evidence type="ECO:0008006" key="3">
    <source>
        <dbReference type="Google" id="ProtNLM"/>
    </source>
</evidence>
<dbReference type="Proteomes" id="UP000199040">
    <property type="component" value="Unassembled WGS sequence"/>
</dbReference>
<proteinExistence type="predicted"/>
<name>A0A1I3CQN6_9GAMM</name>
<sequence>MTTAPMNLLSEWIVRQAGEEGAWFASRLHSLSSGAASEQDLHIFLGLIPRKLGKQDLALTSEDVRRAELAHAGWRPQGWSIDGAARVAALIGYQGPRPFADTFKDLRRTADAGELIALYRGLPLYPEPESLAFEVGEGLRSNMRAVFEAIAHDNPYARDHFDEHRWNHMVLKALFVGSRLSPVVGLDERANPELARILLDYAHERWAAGRAVSPELWRCVGPFIDSLDALDDLQRVMSGTETERKAAVLALTVNQSPRARSLLAASPEVARLVSEGHVDWNNLLQSEAA</sequence>
<evidence type="ECO:0000313" key="1">
    <source>
        <dbReference type="EMBL" id="SFH76850.1"/>
    </source>
</evidence>
<organism evidence="1 2">
    <name type="scientific">Modicisalibacter xianhensis</name>
    <dbReference type="NCBI Taxonomy" id="442341"/>
    <lineage>
        <taxon>Bacteria</taxon>
        <taxon>Pseudomonadati</taxon>
        <taxon>Pseudomonadota</taxon>
        <taxon>Gammaproteobacteria</taxon>
        <taxon>Oceanospirillales</taxon>
        <taxon>Halomonadaceae</taxon>
        <taxon>Modicisalibacter</taxon>
    </lineage>
</organism>
<evidence type="ECO:0000313" key="2">
    <source>
        <dbReference type="Proteomes" id="UP000199040"/>
    </source>
</evidence>
<reference evidence="1 2" key="1">
    <citation type="submission" date="2016-10" db="EMBL/GenBank/DDBJ databases">
        <authorList>
            <person name="de Groot N.N."/>
        </authorList>
    </citation>
    <scope>NUCLEOTIDE SEQUENCE [LARGE SCALE GENOMIC DNA]</scope>
    <source>
        <strain evidence="1 2">CGMCC 1.6848</strain>
    </source>
</reference>
<dbReference type="AlphaFoldDB" id="A0A1I3CQN6"/>
<protein>
    <recommendedName>
        <fullName evidence="3">EboA domain-containing protein</fullName>
    </recommendedName>
</protein>
<keyword evidence="2" id="KW-1185">Reference proteome</keyword>
<dbReference type="EMBL" id="FOPY01000009">
    <property type="protein sequence ID" value="SFH76850.1"/>
    <property type="molecule type" value="Genomic_DNA"/>
</dbReference>
<dbReference type="NCBIfam" id="NF035938">
    <property type="entry name" value="EboA_domain"/>
    <property type="match status" value="1"/>
</dbReference>
<gene>
    <name evidence="1" type="ORF">SAMN04487959_10934</name>
</gene>